<comment type="similarity">
    <text evidence="4">Belongs to the NDUFAF3 family.</text>
</comment>
<name>A0AAD4NCL4_9BILA</name>
<dbReference type="Gene3D" id="3.40.1230.10">
    <property type="entry name" value="MTH938-like"/>
    <property type="match status" value="1"/>
</dbReference>
<dbReference type="GO" id="GO:0032981">
    <property type="term" value="P:mitochondrial respiratory chain complex I assembly"/>
    <property type="evidence" value="ECO:0007669"/>
    <property type="project" value="InterPro"/>
</dbReference>
<evidence type="ECO:0000256" key="2">
    <source>
        <dbReference type="ARBA" id="ARBA00021776"/>
    </source>
</evidence>
<dbReference type="Proteomes" id="UP001201812">
    <property type="component" value="Unassembled WGS sequence"/>
</dbReference>
<dbReference type="InterPro" id="IPR036748">
    <property type="entry name" value="MTH938-like_sf"/>
</dbReference>
<dbReference type="GO" id="GO:0005743">
    <property type="term" value="C:mitochondrial inner membrane"/>
    <property type="evidence" value="ECO:0007669"/>
    <property type="project" value="TreeGrafter"/>
</dbReference>
<comment type="subcellular location">
    <subcellularLocation>
        <location evidence="1">Mitochondrion</location>
    </subcellularLocation>
</comment>
<dbReference type="SUPFAM" id="SSF64076">
    <property type="entry name" value="MTH938-like"/>
    <property type="match status" value="1"/>
</dbReference>
<accession>A0AAD4NCL4</accession>
<evidence type="ECO:0000256" key="4">
    <source>
        <dbReference type="ARBA" id="ARBA00049984"/>
    </source>
</evidence>
<feature type="coiled-coil region" evidence="5">
    <location>
        <begin position="238"/>
        <end position="288"/>
    </location>
</feature>
<dbReference type="InterPro" id="IPR007523">
    <property type="entry name" value="NDUFAF3/AAMDC"/>
</dbReference>
<reference evidence="6" key="1">
    <citation type="submission" date="2022-01" db="EMBL/GenBank/DDBJ databases">
        <title>Genome Sequence Resource for Two Populations of Ditylenchus destructor, the Migratory Endoparasitic Phytonematode.</title>
        <authorList>
            <person name="Zhang H."/>
            <person name="Lin R."/>
            <person name="Xie B."/>
        </authorList>
    </citation>
    <scope>NUCLEOTIDE SEQUENCE</scope>
    <source>
        <strain evidence="6">BazhouSP</strain>
    </source>
</reference>
<evidence type="ECO:0000313" key="7">
    <source>
        <dbReference type="Proteomes" id="UP001201812"/>
    </source>
</evidence>
<proteinExistence type="inferred from homology"/>
<dbReference type="Pfam" id="PF04430">
    <property type="entry name" value="DUF498"/>
    <property type="match status" value="1"/>
</dbReference>
<dbReference type="AlphaFoldDB" id="A0AAD4NCL4"/>
<gene>
    <name evidence="6" type="ORF">DdX_03194</name>
</gene>
<keyword evidence="7" id="KW-1185">Reference proteome</keyword>
<organism evidence="6 7">
    <name type="scientific">Ditylenchus destructor</name>
    <dbReference type="NCBI Taxonomy" id="166010"/>
    <lineage>
        <taxon>Eukaryota</taxon>
        <taxon>Metazoa</taxon>
        <taxon>Ecdysozoa</taxon>
        <taxon>Nematoda</taxon>
        <taxon>Chromadorea</taxon>
        <taxon>Rhabditida</taxon>
        <taxon>Tylenchina</taxon>
        <taxon>Tylenchomorpha</taxon>
        <taxon>Sphaerularioidea</taxon>
        <taxon>Anguinidae</taxon>
        <taxon>Anguininae</taxon>
        <taxon>Ditylenchus</taxon>
    </lineage>
</organism>
<dbReference type="CDD" id="cd05125">
    <property type="entry name" value="Mth938_2P1-like"/>
    <property type="match status" value="1"/>
</dbReference>
<evidence type="ECO:0000256" key="5">
    <source>
        <dbReference type="SAM" id="Coils"/>
    </source>
</evidence>
<evidence type="ECO:0000313" key="6">
    <source>
        <dbReference type="EMBL" id="KAI1726474.1"/>
    </source>
</evidence>
<keyword evidence="5" id="KW-0175">Coiled coil</keyword>
<evidence type="ECO:0000256" key="3">
    <source>
        <dbReference type="ARBA" id="ARBA00023128"/>
    </source>
</evidence>
<comment type="caution">
    <text evidence="6">The sequence shown here is derived from an EMBL/GenBank/DDBJ whole genome shotgun (WGS) entry which is preliminary data.</text>
</comment>
<protein>
    <recommendedName>
        <fullName evidence="2">NADH dehydrogenase [ubiquinone] 1 alpha subcomplex assembly factor 3</fullName>
    </recommendedName>
</protein>
<dbReference type="PANTHER" id="PTHR21192">
    <property type="entry name" value="NUCLEAR PROTEIN E3-3"/>
    <property type="match status" value="1"/>
</dbReference>
<dbReference type="PANTHER" id="PTHR21192:SF2">
    <property type="entry name" value="NADH DEHYDROGENASE [UBIQUINONE] 1 ALPHA SUBCOMPLEX ASSEMBLY FACTOR 3"/>
    <property type="match status" value="1"/>
</dbReference>
<dbReference type="EMBL" id="JAKKPZ010000002">
    <property type="protein sequence ID" value="KAI1726474.1"/>
    <property type="molecule type" value="Genomic_DNA"/>
</dbReference>
<dbReference type="InterPro" id="IPR034095">
    <property type="entry name" value="NDUF3"/>
</dbReference>
<keyword evidence="3" id="KW-0496">Mitochondrion</keyword>
<evidence type="ECO:0000256" key="1">
    <source>
        <dbReference type="ARBA" id="ARBA00004173"/>
    </source>
</evidence>
<sequence>MLLRRAKILCKALPSGSSKPIQRRQINDDPRDQDAQFHFIPTGKSDVSHQTRVSFLSKDMSLDDRDRIAIRTVSSHGFRLNDAQFMFGPIGVFPKTVLSWRVLTPDDITEESLELFFLLQPKLDILIVGAGNKEHVDKVRRNVAGVISRHKIGFEVMPTEVAISTFNFLNAEHRYVAAALFPPPDLVVTAREYGRFLRKIPGWEEFRLWEALGANIAFSPEDKPAAIARKIWGNTPEAEEAEKKIRELRDRNRAAREKYLDDFDEKRKADLQTERRKLIDAAQEAASRKLGNK</sequence>